<gene>
    <name evidence="2" type="ORF">HPP92_028852</name>
</gene>
<accession>A0A835P5V0</accession>
<comment type="caution">
    <text evidence="2">The sequence shown here is derived from an EMBL/GenBank/DDBJ whole genome shotgun (WGS) entry which is preliminary data.</text>
</comment>
<dbReference type="AlphaFoldDB" id="A0A835P5V0"/>
<evidence type="ECO:0000256" key="1">
    <source>
        <dbReference type="SAM" id="MobiDB-lite"/>
    </source>
</evidence>
<organism evidence="2 3">
    <name type="scientific">Vanilla planifolia</name>
    <name type="common">Vanilla</name>
    <dbReference type="NCBI Taxonomy" id="51239"/>
    <lineage>
        <taxon>Eukaryota</taxon>
        <taxon>Viridiplantae</taxon>
        <taxon>Streptophyta</taxon>
        <taxon>Embryophyta</taxon>
        <taxon>Tracheophyta</taxon>
        <taxon>Spermatophyta</taxon>
        <taxon>Magnoliopsida</taxon>
        <taxon>Liliopsida</taxon>
        <taxon>Asparagales</taxon>
        <taxon>Orchidaceae</taxon>
        <taxon>Vanilloideae</taxon>
        <taxon>Vanilleae</taxon>
        <taxon>Vanilla</taxon>
    </lineage>
</organism>
<evidence type="ECO:0000313" key="2">
    <source>
        <dbReference type="EMBL" id="KAG0446415.1"/>
    </source>
</evidence>
<sequence length="168" mass="18189">MSVLVSIGSILSGCSIRALPGSARSDTATSGSGDGVPGWCTRVSTVAVEIWWAGGLIAGPSRNGNQKLGSIRRRNRSAVRLSAKSQDETCSNFYLPSRKLELIAAQQGRKADNGLGRKDMLLREQISGHTWPVRPCSGTLSRQTLEMEERKVEGRSPPGLRDTYGYIR</sequence>
<name>A0A835P5V0_VANPL</name>
<feature type="region of interest" description="Disordered" evidence="1">
    <location>
        <begin position="149"/>
        <end position="168"/>
    </location>
</feature>
<dbReference type="EMBL" id="JADCNM010000579">
    <property type="protein sequence ID" value="KAG0446415.1"/>
    <property type="molecule type" value="Genomic_DNA"/>
</dbReference>
<evidence type="ECO:0000313" key="3">
    <source>
        <dbReference type="Proteomes" id="UP000639772"/>
    </source>
</evidence>
<reference evidence="2 3" key="1">
    <citation type="journal article" date="2020" name="Nat. Food">
        <title>A phased Vanilla planifolia genome enables genetic improvement of flavour and production.</title>
        <authorList>
            <person name="Hasing T."/>
            <person name="Tang H."/>
            <person name="Brym M."/>
            <person name="Khazi F."/>
            <person name="Huang T."/>
            <person name="Chambers A.H."/>
        </authorList>
    </citation>
    <scope>NUCLEOTIDE SEQUENCE [LARGE SCALE GENOMIC DNA]</scope>
    <source>
        <tissue evidence="2">Leaf</tissue>
    </source>
</reference>
<dbReference type="Proteomes" id="UP000639772">
    <property type="component" value="Unassembled WGS sequence"/>
</dbReference>
<protein>
    <submittedName>
        <fullName evidence="2">Uncharacterized protein</fullName>
    </submittedName>
</protein>
<proteinExistence type="predicted"/>